<name>A0A652ZVI4_9SPIR</name>
<evidence type="ECO:0000256" key="1">
    <source>
        <dbReference type="SAM" id="MobiDB-lite"/>
    </source>
</evidence>
<reference evidence="2" key="1">
    <citation type="submission" date="2018-07" db="EMBL/GenBank/DDBJ databases">
        <authorList>
            <consortium name="Genoscope - CEA"/>
            <person name="William W."/>
        </authorList>
    </citation>
    <scope>NUCLEOTIDE SEQUENCE</scope>
    <source>
        <strain evidence="2">IK1</strain>
    </source>
</reference>
<accession>A0A652ZVI4</accession>
<evidence type="ECO:0000313" key="2">
    <source>
        <dbReference type="EMBL" id="VBB39806.1"/>
    </source>
</evidence>
<feature type="compositionally biased region" description="Basic residues" evidence="1">
    <location>
        <begin position="1"/>
        <end position="10"/>
    </location>
</feature>
<gene>
    <name evidence="2" type="ORF">TRIP_E220097</name>
</gene>
<feature type="region of interest" description="Disordered" evidence="1">
    <location>
        <begin position="1"/>
        <end position="25"/>
    </location>
</feature>
<dbReference type="EMBL" id="UPXP01000015">
    <property type="protein sequence ID" value="VBB39806.1"/>
    <property type="molecule type" value="Genomic_DNA"/>
</dbReference>
<feature type="compositionally biased region" description="Polar residues" evidence="1">
    <location>
        <begin position="13"/>
        <end position="24"/>
    </location>
</feature>
<protein>
    <submittedName>
        <fullName evidence="2">Uncharacterized protein</fullName>
    </submittedName>
</protein>
<proteinExistence type="predicted"/>
<organism evidence="2">
    <name type="scientific">uncultured Spirochaetota bacterium</name>
    <dbReference type="NCBI Taxonomy" id="460511"/>
    <lineage>
        <taxon>Bacteria</taxon>
        <taxon>Pseudomonadati</taxon>
        <taxon>Spirochaetota</taxon>
        <taxon>environmental samples</taxon>
    </lineage>
</organism>
<feature type="region of interest" description="Disordered" evidence="1">
    <location>
        <begin position="61"/>
        <end position="96"/>
    </location>
</feature>
<sequence>MLMSIKRKRSPGLSGQSLPQQVSRNQEKNTIDRIYWMSILYVECVKHYHTLYSVYEGALSEPNREGGVNPPRSRRCKGRGQGIRHWGQPREGAFVR</sequence>
<dbReference type="AlphaFoldDB" id="A0A652ZVI4"/>